<dbReference type="OrthoDB" id="418748at2759"/>
<sequence length="115" mass="13077">MKAMGPDNMCADLLKAHPEASSKLLSVISEICWTHQVAPTVWNRGYTRPIPKKSEDRRHPGNWRGLAMSSHIRKLHEVGVRELMRDKGLYQVHELQMGFQRRIGPIEAAGSLMSF</sequence>
<proteinExistence type="predicted"/>
<gene>
    <name evidence="1" type="ORF">PBRA_008893</name>
</gene>
<protein>
    <submittedName>
        <fullName evidence="1">Uncharacterized protein</fullName>
    </submittedName>
</protein>
<dbReference type="Proteomes" id="UP000039324">
    <property type="component" value="Unassembled WGS sequence"/>
</dbReference>
<evidence type="ECO:0000313" key="1">
    <source>
        <dbReference type="EMBL" id="CEP02309.1"/>
    </source>
</evidence>
<keyword evidence="2" id="KW-1185">Reference proteome</keyword>
<dbReference type="AlphaFoldDB" id="A0A0G4J4M2"/>
<reference evidence="1 2" key="1">
    <citation type="submission" date="2015-02" db="EMBL/GenBank/DDBJ databases">
        <authorList>
            <person name="Chooi Y.-H."/>
        </authorList>
    </citation>
    <scope>NUCLEOTIDE SEQUENCE [LARGE SCALE GENOMIC DNA]</scope>
    <source>
        <strain evidence="1">E3</strain>
    </source>
</reference>
<organism evidence="1 2">
    <name type="scientific">Plasmodiophora brassicae</name>
    <name type="common">Clubroot disease agent</name>
    <dbReference type="NCBI Taxonomy" id="37360"/>
    <lineage>
        <taxon>Eukaryota</taxon>
        <taxon>Sar</taxon>
        <taxon>Rhizaria</taxon>
        <taxon>Endomyxa</taxon>
        <taxon>Phytomyxea</taxon>
        <taxon>Plasmodiophorida</taxon>
        <taxon>Plasmodiophoridae</taxon>
        <taxon>Plasmodiophora</taxon>
    </lineage>
</organism>
<evidence type="ECO:0000313" key="2">
    <source>
        <dbReference type="Proteomes" id="UP000039324"/>
    </source>
</evidence>
<name>A0A0G4J4M2_PLABS</name>
<accession>A0A0G4J4M2</accession>
<dbReference type="EMBL" id="CDSF01000124">
    <property type="protein sequence ID" value="CEP02309.1"/>
    <property type="molecule type" value="Genomic_DNA"/>
</dbReference>